<name>A0A1H9G7R0_9PROT</name>
<dbReference type="EMBL" id="FOFX01000057">
    <property type="protein sequence ID" value="SEQ46109.1"/>
    <property type="molecule type" value="Genomic_DNA"/>
</dbReference>
<proteinExistence type="predicted"/>
<dbReference type="Pfam" id="PF14337">
    <property type="entry name" value="Abi_alpha"/>
    <property type="match status" value="1"/>
</dbReference>
<accession>A0A1H9G7R0</accession>
<dbReference type="AlphaFoldDB" id="A0A1H9G7R0"/>
<dbReference type="OrthoDB" id="8232080at2"/>
<protein>
    <recommendedName>
        <fullName evidence="3">DUF4393 domain-containing protein</fullName>
    </recommendedName>
</protein>
<dbReference type="RefSeq" id="WP_074722225.1">
    <property type="nucleotide sequence ID" value="NZ_FOFX01000057.1"/>
</dbReference>
<organism evidence="1 2">
    <name type="scientific">Nitrosomonas ureae</name>
    <dbReference type="NCBI Taxonomy" id="44577"/>
    <lineage>
        <taxon>Bacteria</taxon>
        <taxon>Pseudomonadati</taxon>
        <taxon>Pseudomonadota</taxon>
        <taxon>Betaproteobacteria</taxon>
        <taxon>Nitrosomonadales</taxon>
        <taxon>Nitrosomonadaceae</taxon>
        <taxon>Nitrosomonas</taxon>
    </lineage>
</organism>
<sequence length="288" mass="32199">MPADNSLDILGTKPLAKAVEKVTEKSIDGVGAFFGAICMPAAEEFGLLLRDKVATFRRKNLESIANKSREKINHQKLEPTGDANPLLLRQIIEDASWTEDPSIQSMWAGLLAVASSKRAVADDSLVYTYPLKLLTPFQARLINRIYSDPRCCSVKQPIASHSESVFYPENKLIYSVVDVLKQFPGDLSSIVPIANSTHEKTLSTENDHGIAISRFRPQIEALVTLGLFHEVHFLNHGSNGVRVYPSLKGLDFYMRCLGYSIYPVEAFILTLQHWCQLRGIDPFTYQET</sequence>
<evidence type="ECO:0008006" key="3">
    <source>
        <dbReference type="Google" id="ProtNLM"/>
    </source>
</evidence>
<reference evidence="1 2" key="1">
    <citation type="submission" date="2016-10" db="EMBL/GenBank/DDBJ databases">
        <authorList>
            <person name="de Groot N.N."/>
        </authorList>
    </citation>
    <scope>NUCLEOTIDE SEQUENCE [LARGE SCALE GENOMIC DNA]</scope>
    <source>
        <strain evidence="1 2">Nm9</strain>
    </source>
</reference>
<evidence type="ECO:0000313" key="2">
    <source>
        <dbReference type="Proteomes" id="UP000181998"/>
    </source>
</evidence>
<dbReference type="Proteomes" id="UP000181998">
    <property type="component" value="Unassembled WGS sequence"/>
</dbReference>
<dbReference type="InterPro" id="IPR025506">
    <property type="entry name" value="Abi_alpha"/>
</dbReference>
<gene>
    <name evidence="1" type="ORF">SAMN05421510_10571</name>
</gene>
<evidence type="ECO:0000313" key="1">
    <source>
        <dbReference type="EMBL" id="SEQ46109.1"/>
    </source>
</evidence>